<reference evidence="3 4" key="1">
    <citation type="submission" date="2019-08" db="EMBL/GenBank/DDBJ databases">
        <title>Lentzea from Indian Himalayas.</title>
        <authorList>
            <person name="Mandal S."/>
            <person name="Mallick Gupta A."/>
            <person name="Maiti P.K."/>
            <person name="Sarkar J."/>
            <person name="Mandal S."/>
        </authorList>
    </citation>
    <scope>NUCLEOTIDE SEQUENCE [LARGE SCALE GENOMIC DNA]</scope>
    <source>
        <strain evidence="3 4">PSKA42</strain>
    </source>
</reference>
<sequence length="101" mass="11086">MGTFSLTPEDLDALAKHIANVNDSTQGTLRQVRSSVEGVQSSWQGTAATAFQNLMTRFDEDARKVQEALMSICEQISSSSEVYKQQEAESEQSVSTIANRL</sequence>
<protein>
    <recommendedName>
        <fullName evidence="1">ESAT-6-like protein</fullName>
    </recommendedName>
</protein>
<accession>A0ABX1FSB5</accession>
<dbReference type="Proteomes" id="UP001515943">
    <property type="component" value="Unassembled WGS sequence"/>
</dbReference>
<organism evidence="3 4">
    <name type="scientific">Lentzea indica</name>
    <dbReference type="NCBI Taxonomy" id="2604800"/>
    <lineage>
        <taxon>Bacteria</taxon>
        <taxon>Bacillati</taxon>
        <taxon>Actinomycetota</taxon>
        <taxon>Actinomycetes</taxon>
        <taxon>Pseudonocardiales</taxon>
        <taxon>Pseudonocardiaceae</taxon>
        <taxon>Lentzea</taxon>
    </lineage>
</organism>
<evidence type="ECO:0000313" key="3">
    <source>
        <dbReference type="EMBL" id="NKE61929.1"/>
    </source>
</evidence>
<evidence type="ECO:0000313" key="4">
    <source>
        <dbReference type="Proteomes" id="UP001515943"/>
    </source>
</evidence>
<dbReference type="InterPro" id="IPR010310">
    <property type="entry name" value="T7SS_ESAT-6-like"/>
</dbReference>
<keyword evidence="4" id="KW-1185">Reference proteome</keyword>
<dbReference type="NCBIfam" id="TIGR03930">
    <property type="entry name" value="WXG100_ESAT6"/>
    <property type="match status" value="1"/>
</dbReference>
<feature type="compositionally biased region" description="Polar residues" evidence="2">
    <location>
        <begin position="91"/>
        <end position="101"/>
    </location>
</feature>
<evidence type="ECO:0000256" key="1">
    <source>
        <dbReference type="RuleBase" id="RU362001"/>
    </source>
</evidence>
<dbReference type="Pfam" id="PF06013">
    <property type="entry name" value="WXG100"/>
    <property type="match status" value="1"/>
</dbReference>
<dbReference type="SUPFAM" id="SSF140453">
    <property type="entry name" value="EsxAB dimer-like"/>
    <property type="match status" value="1"/>
</dbReference>
<dbReference type="InterPro" id="IPR036689">
    <property type="entry name" value="ESAT-6-like_sf"/>
</dbReference>
<dbReference type="RefSeq" id="WP_167978578.1">
    <property type="nucleotide sequence ID" value="NZ_VSRL01000207.1"/>
</dbReference>
<proteinExistence type="inferred from homology"/>
<dbReference type="EMBL" id="VSRL01000207">
    <property type="protein sequence ID" value="NKE61929.1"/>
    <property type="molecule type" value="Genomic_DNA"/>
</dbReference>
<name>A0ABX1FSB5_9PSEU</name>
<comment type="similarity">
    <text evidence="1">Belongs to the WXG100 family.</text>
</comment>
<evidence type="ECO:0000256" key="2">
    <source>
        <dbReference type="SAM" id="MobiDB-lite"/>
    </source>
</evidence>
<gene>
    <name evidence="3" type="ORF">FXN61_36280</name>
</gene>
<feature type="region of interest" description="Disordered" evidence="2">
    <location>
        <begin position="82"/>
        <end position="101"/>
    </location>
</feature>
<comment type="caution">
    <text evidence="3">The sequence shown here is derived from an EMBL/GenBank/DDBJ whole genome shotgun (WGS) entry which is preliminary data.</text>
</comment>
<dbReference type="Gene3D" id="1.10.287.1060">
    <property type="entry name" value="ESAT-6-like"/>
    <property type="match status" value="1"/>
</dbReference>